<proteinExistence type="predicted"/>
<gene>
    <name evidence="3" type="ORF">GSI_03188</name>
</gene>
<dbReference type="PANTHER" id="PTHR10622:SF10">
    <property type="entry name" value="HET DOMAIN-CONTAINING PROTEIN"/>
    <property type="match status" value="1"/>
</dbReference>
<dbReference type="Pfam" id="PF26640">
    <property type="entry name" value="DUF8212"/>
    <property type="match status" value="1"/>
</dbReference>
<feature type="domain" description="DUF8212" evidence="2">
    <location>
        <begin position="205"/>
        <end position="235"/>
    </location>
</feature>
<dbReference type="Pfam" id="PF06985">
    <property type="entry name" value="HET"/>
    <property type="match status" value="1"/>
</dbReference>
<keyword evidence="4" id="KW-1185">Reference proteome</keyword>
<evidence type="ECO:0000313" key="4">
    <source>
        <dbReference type="Proteomes" id="UP000230002"/>
    </source>
</evidence>
<comment type="caution">
    <text evidence="3">The sequence shown here is derived from an EMBL/GenBank/DDBJ whole genome shotgun (WGS) entry which is preliminary data.</text>
</comment>
<organism evidence="3 4">
    <name type="scientific">Ganoderma sinense ZZ0214-1</name>
    <dbReference type="NCBI Taxonomy" id="1077348"/>
    <lineage>
        <taxon>Eukaryota</taxon>
        <taxon>Fungi</taxon>
        <taxon>Dikarya</taxon>
        <taxon>Basidiomycota</taxon>
        <taxon>Agaricomycotina</taxon>
        <taxon>Agaricomycetes</taxon>
        <taxon>Polyporales</taxon>
        <taxon>Polyporaceae</taxon>
        <taxon>Ganoderma</taxon>
    </lineage>
</organism>
<dbReference type="PANTHER" id="PTHR10622">
    <property type="entry name" value="HET DOMAIN-CONTAINING PROTEIN"/>
    <property type="match status" value="1"/>
</dbReference>
<accession>A0A2G8SKZ6</accession>
<name>A0A2G8SKZ6_9APHY</name>
<dbReference type="InterPro" id="IPR058525">
    <property type="entry name" value="DUF8212"/>
</dbReference>
<dbReference type="InterPro" id="IPR010730">
    <property type="entry name" value="HET"/>
</dbReference>
<evidence type="ECO:0000313" key="3">
    <source>
        <dbReference type="EMBL" id="PIL34413.1"/>
    </source>
</evidence>
<sequence>MYLLHVITLELRHFHDPHHVQYAALSHVWQEDDHKQTFRDIKDIHARCLRTREDPRSLVTPKVRQLCILAAEEGYEWVWIDTCCIDKSSSAELSEAINSMYAWYEAADVCYVFLFDAVVLSSSWYRVGTKATLASILVELTGIDRETLLRGSRDTSNHWKHMTSVAQRMSWAANRVTTRPEDRAYSLMGIFGVTMPVIYGEGGEQAFLRLQKEVINVCPDQTIFAWGHIHPHFSDAVNNFQGYINPVMPEKSDVSGCIPRHSNHSRLVSTSSLERPQ</sequence>
<reference evidence="3 4" key="1">
    <citation type="journal article" date="2015" name="Sci. Rep.">
        <title>Chromosome-level genome map provides insights into diverse defense mechanisms in the medicinal fungus Ganoderma sinense.</title>
        <authorList>
            <person name="Zhu Y."/>
            <person name="Xu J."/>
            <person name="Sun C."/>
            <person name="Zhou S."/>
            <person name="Xu H."/>
            <person name="Nelson D.R."/>
            <person name="Qian J."/>
            <person name="Song J."/>
            <person name="Luo H."/>
            <person name="Xiang L."/>
            <person name="Li Y."/>
            <person name="Xu Z."/>
            <person name="Ji A."/>
            <person name="Wang L."/>
            <person name="Lu S."/>
            <person name="Hayward A."/>
            <person name="Sun W."/>
            <person name="Li X."/>
            <person name="Schwartz D.C."/>
            <person name="Wang Y."/>
            <person name="Chen S."/>
        </authorList>
    </citation>
    <scope>NUCLEOTIDE SEQUENCE [LARGE SCALE GENOMIC DNA]</scope>
    <source>
        <strain evidence="3 4">ZZ0214-1</strain>
    </source>
</reference>
<dbReference type="AlphaFoldDB" id="A0A2G8SKZ6"/>
<feature type="domain" description="Heterokaryon incompatibility" evidence="1">
    <location>
        <begin position="22"/>
        <end position="117"/>
    </location>
</feature>
<dbReference type="OrthoDB" id="2741844at2759"/>
<evidence type="ECO:0000259" key="1">
    <source>
        <dbReference type="Pfam" id="PF06985"/>
    </source>
</evidence>
<dbReference type="EMBL" id="AYKW01000005">
    <property type="protein sequence ID" value="PIL34413.1"/>
    <property type="molecule type" value="Genomic_DNA"/>
</dbReference>
<evidence type="ECO:0000259" key="2">
    <source>
        <dbReference type="Pfam" id="PF26640"/>
    </source>
</evidence>
<protein>
    <submittedName>
        <fullName evidence="3">Uncharacterized protein</fullName>
    </submittedName>
</protein>
<dbReference type="Proteomes" id="UP000230002">
    <property type="component" value="Unassembled WGS sequence"/>
</dbReference>